<feature type="transmembrane region" description="Helical" evidence="8">
    <location>
        <begin position="155"/>
        <end position="176"/>
    </location>
</feature>
<evidence type="ECO:0000256" key="1">
    <source>
        <dbReference type="ARBA" id="ARBA00004651"/>
    </source>
</evidence>
<dbReference type="InterPro" id="IPR050706">
    <property type="entry name" value="Cyclic-di-GMP_PDE-like"/>
</dbReference>
<keyword evidence="5 8" id="KW-0812">Transmembrane</keyword>
<dbReference type="CDD" id="cd01948">
    <property type="entry name" value="EAL"/>
    <property type="match status" value="1"/>
</dbReference>
<dbReference type="Pfam" id="PF02378">
    <property type="entry name" value="PTS_EIIC"/>
    <property type="match status" value="1"/>
</dbReference>
<protein>
    <submittedName>
        <fullName evidence="11 12">EAL domain-containing protein</fullName>
    </submittedName>
</protein>
<keyword evidence="4" id="KW-0762">Sugar transport</keyword>
<evidence type="ECO:0000259" key="10">
    <source>
        <dbReference type="PROSITE" id="PS51105"/>
    </source>
</evidence>
<dbReference type="Pfam" id="PF00563">
    <property type="entry name" value="EAL"/>
    <property type="match status" value="1"/>
</dbReference>
<feature type="transmembrane region" description="Helical" evidence="8">
    <location>
        <begin position="344"/>
        <end position="367"/>
    </location>
</feature>
<accession>A0AAJ4RBC6</accession>
<evidence type="ECO:0000313" key="12">
    <source>
        <dbReference type="EMBL" id="ROR38937.1"/>
    </source>
</evidence>
<dbReference type="EMBL" id="CP027432">
    <property type="protein sequence ID" value="QCI27498.1"/>
    <property type="molecule type" value="Genomic_DNA"/>
</dbReference>
<keyword evidence="2" id="KW-0813">Transport</keyword>
<dbReference type="PROSITE" id="PS50883">
    <property type="entry name" value="EAL"/>
    <property type="match status" value="1"/>
</dbReference>
<feature type="domain" description="EAL" evidence="9">
    <location>
        <begin position="412"/>
        <end position="658"/>
    </location>
</feature>
<gene>
    <name evidence="11" type="ORF">C6V80_00515</name>
    <name evidence="12" type="ORF">EDC58_1856</name>
</gene>
<feature type="transmembrane region" description="Helical" evidence="8">
    <location>
        <begin position="246"/>
        <end position="265"/>
    </location>
</feature>
<reference evidence="11" key="3">
    <citation type="submission" date="2019-06" db="EMBL/GenBank/DDBJ databases">
        <title>A comparative analysis of the Nautiliaceae.</title>
        <authorList>
            <person name="Grosche A."/>
            <person name="Smedile F."/>
            <person name="Vetriani C."/>
        </authorList>
    </citation>
    <scope>NUCLEOTIDE SEQUENCE</scope>
    <source>
        <strain evidence="11">TB6</strain>
    </source>
</reference>
<name>A0AAJ4RBC6_9BACT</name>
<feature type="transmembrane region" description="Helical" evidence="8">
    <location>
        <begin position="196"/>
        <end position="214"/>
    </location>
</feature>
<dbReference type="PROSITE" id="PS51105">
    <property type="entry name" value="PTS_EIIC_TYPE_3"/>
    <property type="match status" value="1"/>
</dbReference>
<feature type="transmembrane region" description="Helical" evidence="8">
    <location>
        <begin position="87"/>
        <end position="104"/>
    </location>
</feature>
<dbReference type="GO" id="GO:0071111">
    <property type="term" value="F:cyclic-guanylate-specific phosphodiesterase activity"/>
    <property type="evidence" value="ECO:0007669"/>
    <property type="project" value="InterPro"/>
</dbReference>
<keyword evidence="3" id="KW-1003">Cell membrane</keyword>
<evidence type="ECO:0000313" key="11">
    <source>
        <dbReference type="EMBL" id="QCI27498.1"/>
    </source>
</evidence>
<sequence length="667" mass="77097">MQRIIQNKKILLFLITLQEAFIAIIPFFILTGILTLLNILIQYFHIKLFFISPEHFSLFTKTIQSYTSIIPTISIAYFFAKRIKISEIMAILLSVTTFITIVFYEHPAFPLELPYGFTAATVTNPIIATIFLKYLYPVFSLDIKANDGKHYAYRLFNYLFVFFIAYFATMITYIAIDFVMDYLIDELNPFNLDLPGIVLLVIRNLLVQIFWFFGMHGEHMVNALFGKELLFKEMFPNLTYGEFQRIFVNIGGAGIGLAILISLLITAKDKTIKKIALISSPFTIFNIDNILIFLVIVFNRFLLIPFILLPIMNILIAYISIKIFNIHFTKYYVVWSMPVFFDAYLKSHCITAMILQMFLLALDVFIYTHFMKKFFSSQSILTHASALEHNLEIETELRAKEDIKAFQANQELIDANFKIREVIDNLNKEKLFIYYQPKVDIKNNKVEKFEALIRYNDNGKIKGPYFLDIIEKAGLAPIIDIWVCKQVKKDIEKFRKLGFYPILSVNLHPDTLKSTDAISKILDILKDENIMFEIIERSFVDKTAVRNINRLKSSGFGLSIDDYGVGYSSLETLIKYKIDELKLDKTLIDKIESHRGYLICSHTIHLCKEIGIEVVAEGVETQKQLEILKNLGVDLIQGYIFAPALPLNKAVKFAKEFEKLHLKLSRA</sequence>
<keyword evidence="14" id="KW-1185">Reference proteome</keyword>
<feature type="transmembrane region" description="Helical" evidence="8">
    <location>
        <begin position="21"/>
        <end position="43"/>
    </location>
</feature>
<evidence type="ECO:0000259" key="9">
    <source>
        <dbReference type="PROSITE" id="PS50883"/>
    </source>
</evidence>
<feature type="domain" description="PTS EIIC type-3" evidence="10">
    <location>
        <begin position="1"/>
        <end position="370"/>
    </location>
</feature>
<evidence type="ECO:0000256" key="3">
    <source>
        <dbReference type="ARBA" id="ARBA00022475"/>
    </source>
</evidence>
<dbReference type="GO" id="GO:0008982">
    <property type="term" value="F:protein-N(PI)-phosphohistidine-sugar phosphotransferase activity"/>
    <property type="evidence" value="ECO:0007669"/>
    <property type="project" value="InterPro"/>
</dbReference>
<evidence type="ECO:0000256" key="8">
    <source>
        <dbReference type="SAM" id="Phobius"/>
    </source>
</evidence>
<dbReference type="SMART" id="SM00052">
    <property type="entry name" value="EAL"/>
    <property type="match status" value="1"/>
</dbReference>
<proteinExistence type="predicted"/>
<dbReference type="InterPro" id="IPR004501">
    <property type="entry name" value="PTS_EIIC_3"/>
</dbReference>
<evidence type="ECO:0000256" key="5">
    <source>
        <dbReference type="ARBA" id="ARBA00022692"/>
    </source>
</evidence>
<reference evidence="12 13" key="2">
    <citation type="submission" date="2018-11" db="EMBL/GenBank/DDBJ databases">
        <title>Genomic Encyclopedia of Type Strains, Phase IV (KMG-IV): sequencing the most valuable type-strain genomes for metagenomic binning, comparative biology and taxonomic classification.</title>
        <authorList>
            <person name="Goeker M."/>
        </authorList>
    </citation>
    <scope>NUCLEOTIDE SEQUENCE [LARGE SCALE GENOMIC DNA]</scope>
    <source>
        <strain evidence="12 13">DSM 27783</strain>
    </source>
</reference>
<evidence type="ECO:0000313" key="13">
    <source>
        <dbReference type="Proteomes" id="UP000272781"/>
    </source>
</evidence>
<dbReference type="Gene3D" id="3.20.20.450">
    <property type="entry name" value="EAL domain"/>
    <property type="match status" value="1"/>
</dbReference>
<feature type="transmembrane region" description="Helical" evidence="8">
    <location>
        <begin position="63"/>
        <end position="80"/>
    </location>
</feature>
<evidence type="ECO:0000256" key="2">
    <source>
        <dbReference type="ARBA" id="ARBA00022448"/>
    </source>
</evidence>
<dbReference type="RefSeq" id="WP_123353227.1">
    <property type="nucleotide sequence ID" value="NZ_CP027432.2"/>
</dbReference>
<dbReference type="Proteomes" id="UP000272781">
    <property type="component" value="Unassembled WGS sequence"/>
</dbReference>
<dbReference type="InterPro" id="IPR035919">
    <property type="entry name" value="EAL_sf"/>
</dbReference>
<dbReference type="PANTHER" id="PTHR33121">
    <property type="entry name" value="CYCLIC DI-GMP PHOSPHODIESTERASE PDEF"/>
    <property type="match status" value="1"/>
</dbReference>
<feature type="transmembrane region" description="Helical" evidence="8">
    <location>
        <begin position="116"/>
        <end position="135"/>
    </location>
</feature>
<organism evidence="12 13">
    <name type="scientific">Caminibacter pacificus</name>
    <dbReference type="NCBI Taxonomy" id="1424653"/>
    <lineage>
        <taxon>Bacteria</taxon>
        <taxon>Pseudomonadati</taxon>
        <taxon>Campylobacterota</taxon>
        <taxon>Epsilonproteobacteria</taxon>
        <taxon>Nautiliales</taxon>
        <taxon>Nautiliaceae</taxon>
        <taxon>Caminibacter</taxon>
    </lineage>
</organism>
<dbReference type="Proteomes" id="UP000298805">
    <property type="component" value="Chromosome"/>
</dbReference>
<keyword evidence="7 8" id="KW-0472">Membrane</keyword>
<dbReference type="GO" id="GO:0005886">
    <property type="term" value="C:plasma membrane"/>
    <property type="evidence" value="ECO:0007669"/>
    <property type="project" value="UniProtKB-SubCell"/>
</dbReference>
<reference evidence="14" key="1">
    <citation type="submission" date="2018-03" db="EMBL/GenBank/DDBJ databases">
        <title>A comparative analysis of the Nautiliaceae.</title>
        <authorList>
            <person name="Grosche A."/>
            <person name="Smedile F."/>
            <person name="Vetriani C."/>
        </authorList>
    </citation>
    <scope>NUCLEOTIDE SEQUENCE [LARGE SCALE GENOMIC DNA]</scope>
    <source>
        <strain evidence="14">TB6</strain>
    </source>
</reference>
<comment type="subcellular location">
    <subcellularLocation>
        <location evidence="1">Cell membrane</location>
        <topology evidence="1">Multi-pass membrane protein</topology>
    </subcellularLocation>
</comment>
<evidence type="ECO:0000256" key="6">
    <source>
        <dbReference type="ARBA" id="ARBA00022989"/>
    </source>
</evidence>
<feature type="transmembrane region" description="Helical" evidence="8">
    <location>
        <begin position="277"/>
        <end position="296"/>
    </location>
</feature>
<evidence type="ECO:0000256" key="7">
    <source>
        <dbReference type="ARBA" id="ARBA00023136"/>
    </source>
</evidence>
<keyword evidence="6 8" id="KW-1133">Transmembrane helix</keyword>
<dbReference type="PANTHER" id="PTHR33121:SF71">
    <property type="entry name" value="OXYGEN SENSOR PROTEIN DOSP"/>
    <property type="match status" value="1"/>
</dbReference>
<dbReference type="EMBL" id="RJVK01000005">
    <property type="protein sequence ID" value="ROR38937.1"/>
    <property type="molecule type" value="Genomic_DNA"/>
</dbReference>
<evidence type="ECO:0000256" key="4">
    <source>
        <dbReference type="ARBA" id="ARBA00022597"/>
    </source>
</evidence>
<feature type="transmembrane region" description="Helical" evidence="8">
    <location>
        <begin position="303"/>
        <end position="324"/>
    </location>
</feature>
<dbReference type="AlphaFoldDB" id="A0AAJ4RBC6"/>
<dbReference type="InterPro" id="IPR003352">
    <property type="entry name" value="PTS_EIIC"/>
</dbReference>
<dbReference type="InterPro" id="IPR001633">
    <property type="entry name" value="EAL_dom"/>
</dbReference>
<dbReference type="GO" id="GO:0009401">
    <property type="term" value="P:phosphoenolpyruvate-dependent sugar phosphotransferase system"/>
    <property type="evidence" value="ECO:0007669"/>
    <property type="project" value="InterPro"/>
</dbReference>
<dbReference type="SUPFAM" id="SSF141868">
    <property type="entry name" value="EAL domain-like"/>
    <property type="match status" value="1"/>
</dbReference>
<evidence type="ECO:0000313" key="14">
    <source>
        <dbReference type="Proteomes" id="UP000298805"/>
    </source>
</evidence>